<dbReference type="EMBL" id="JACGWN010000001">
    <property type="protein sequence ID" value="KAL0462390.1"/>
    <property type="molecule type" value="Genomic_DNA"/>
</dbReference>
<dbReference type="InterPro" id="IPR045033">
    <property type="entry name" value="PILS1/3/4/5/7"/>
</dbReference>
<comment type="similarity">
    <text evidence="9">Belongs to the auxin efflux carrier (TC 2.A.69.2) family.</text>
</comment>
<evidence type="ECO:0000256" key="8">
    <source>
        <dbReference type="ARBA" id="ARBA00025100"/>
    </source>
</evidence>
<protein>
    <submittedName>
        <fullName evidence="11">Protein PIN-LIKES 7</fullName>
    </submittedName>
</protein>
<keyword evidence="7" id="KW-0927">Auxin signaling pathway</keyword>
<reference evidence="11" key="2">
    <citation type="journal article" date="2024" name="Plant">
        <title>Genomic evolution and insights into agronomic trait innovations of Sesamum species.</title>
        <authorList>
            <person name="Miao H."/>
            <person name="Wang L."/>
            <person name="Qu L."/>
            <person name="Liu H."/>
            <person name="Sun Y."/>
            <person name="Le M."/>
            <person name="Wang Q."/>
            <person name="Wei S."/>
            <person name="Zheng Y."/>
            <person name="Lin W."/>
            <person name="Duan Y."/>
            <person name="Cao H."/>
            <person name="Xiong S."/>
            <person name="Wang X."/>
            <person name="Wei L."/>
            <person name="Li C."/>
            <person name="Ma Q."/>
            <person name="Ju M."/>
            <person name="Zhao R."/>
            <person name="Li G."/>
            <person name="Mu C."/>
            <person name="Tian Q."/>
            <person name="Mei H."/>
            <person name="Zhang T."/>
            <person name="Gao T."/>
            <person name="Zhang H."/>
        </authorList>
    </citation>
    <scope>NUCLEOTIDE SEQUENCE</scope>
    <source>
        <strain evidence="11">KEN1</strain>
    </source>
</reference>
<feature type="transmembrane region" description="Helical" evidence="10">
    <location>
        <begin position="144"/>
        <end position="167"/>
    </location>
</feature>
<organism evidence="11">
    <name type="scientific">Sesamum latifolium</name>
    <dbReference type="NCBI Taxonomy" id="2727402"/>
    <lineage>
        <taxon>Eukaryota</taxon>
        <taxon>Viridiplantae</taxon>
        <taxon>Streptophyta</taxon>
        <taxon>Embryophyta</taxon>
        <taxon>Tracheophyta</taxon>
        <taxon>Spermatophyta</taxon>
        <taxon>Magnoliopsida</taxon>
        <taxon>eudicotyledons</taxon>
        <taxon>Gunneridae</taxon>
        <taxon>Pentapetalae</taxon>
        <taxon>asterids</taxon>
        <taxon>lamiids</taxon>
        <taxon>Lamiales</taxon>
        <taxon>Pedaliaceae</taxon>
        <taxon>Sesamum</taxon>
    </lineage>
</organism>
<sequence length="369" mass="41012">MGFWTLLEISSMPILQVLIISVLGAFMATDYLKLLPPDARRSLNKIVFVAFTPSLVFASLAKTVRFQDIISWYDFKVVHACQHRDNFSRRRGLGWVAVKILRPQPHLQDLIIAVCASEHPIGVLQSARRMGIPLEKRLFAPRVGLSYVSFSMALGAFYIWTYTYHLIRSAASKYRAMLEDAKEPSKEANKDLEANERTLLLNGEEHVPVSTNADEDHSRKSPRNDQWKQSATVWNQILGIFHQIVEELKAPPVLAAIIGLVFGGVTWLQNLIVGENAPLRVIDDSLKLLGDGTIPCITLILGGNLTQGLSKARLKSTTVIAVICVRYAILPAVGIGVVKLAAHLGFLPSDPLYHFILMLQFTLPPAMNI</sequence>
<comment type="subcellular location">
    <subcellularLocation>
        <location evidence="1">Endoplasmic reticulum membrane</location>
        <topology evidence="1">Multi-pass membrane protein</topology>
    </subcellularLocation>
</comment>
<dbReference type="PANTHER" id="PTHR31651:SF3">
    <property type="entry name" value="PROTEIN PIN-LIKES 7"/>
    <property type="match status" value="1"/>
</dbReference>
<keyword evidence="5 10" id="KW-1133">Transmembrane helix</keyword>
<evidence type="ECO:0000256" key="1">
    <source>
        <dbReference type="ARBA" id="ARBA00004477"/>
    </source>
</evidence>
<evidence type="ECO:0000256" key="3">
    <source>
        <dbReference type="ARBA" id="ARBA00022692"/>
    </source>
</evidence>
<dbReference type="GO" id="GO:0005789">
    <property type="term" value="C:endoplasmic reticulum membrane"/>
    <property type="evidence" value="ECO:0007669"/>
    <property type="project" value="UniProtKB-SubCell"/>
</dbReference>
<comment type="function">
    <text evidence="8">Involved in cellular auxin homeostasis by regulating auxin metabolism. Regulates intracellular auxin accumulation at the endoplasmic reticulum and thus auxin availability for nuclear auxin signaling.</text>
</comment>
<feature type="transmembrane region" description="Helical" evidence="10">
    <location>
        <begin position="288"/>
        <end position="306"/>
    </location>
</feature>
<feature type="transmembrane region" description="Helical" evidence="10">
    <location>
        <begin position="12"/>
        <end position="34"/>
    </location>
</feature>
<comment type="caution">
    <text evidence="11">The sequence shown here is derived from an EMBL/GenBank/DDBJ whole genome shotgun (WGS) entry which is preliminary data.</text>
</comment>
<keyword evidence="6 10" id="KW-0472">Membrane</keyword>
<dbReference type="Pfam" id="PF03547">
    <property type="entry name" value="Mem_trans"/>
    <property type="match status" value="1"/>
</dbReference>
<proteinExistence type="inferred from homology"/>
<dbReference type="InterPro" id="IPR004776">
    <property type="entry name" value="Mem_transp_PIN-like"/>
</dbReference>
<feature type="transmembrane region" description="Helical" evidence="10">
    <location>
        <begin position="250"/>
        <end position="268"/>
    </location>
</feature>
<evidence type="ECO:0000256" key="9">
    <source>
        <dbReference type="ARBA" id="ARBA00025752"/>
    </source>
</evidence>
<dbReference type="AlphaFoldDB" id="A0AAW2YAA3"/>
<keyword evidence="3 10" id="KW-0812">Transmembrane</keyword>
<keyword evidence="2" id="KW-0813">Transport</keyword>
<evidence type="ECO:0000313" key="11">
    <source>
        <dbReference type="EMBL" id="KAL0462390.1"/>
    </source>
</evidence>
<feature type="transmembrane region" description="Helical" evidence="10">
    <location>
        <begin position="318"/>
        <end position="342"/>
    </location>
</feature>
<evidence type="ECO:0000256" key="6">
    <source>
        <dbReference type="ARBA" id="ARBA00023136"/>
    </source>
</evidence>
<evidence type="ECO:0000256" key="5">
    <source>
        <dbReference type="ARBA" id="ARBA00022989"/>
    </source>
</evidence>
<dbReference type="PANTHER" id="PTHR31651">
    <property type="match status" value="1"/>
</dbReference>
<keyword evidence="4" id="KW-0256">Endoplasmic reticulum</keyword>
<name>A0AAW2YAA3_9LAMI</name>
<evidence type="ECO:0000256" key="7">
    <source>
        <dbReference type="ARBA" id="ARBA00023294"/>
    </source>
</evidence>
<dbReference type="GO" id="GO:0009734">
    <property type="term" value="P:auxin-activated signaling pathway"/>
    <property type="evidence" value="ECO:0007669"/>
    <property type="project" value="UniProtKB-KW"/>
</dbReference>
<evidence type="ECO:0000256" key="10">
    <source>
        <dbReference type="SAM" id="Phobius"/>
    </source>
</evidence>
<feature type="transmembrane region" description="Helical" evidence="10">
    <location>
        <begin position="46"/>
        <end position="64"/>
    </location>
</feature>
<dbReference type="GO" id="GO:0080162">
    <property type="term" value="P:endoplasmic reticulum to cytosol auxin transport"/>
    <property type="evidence" value="ECO:0007669"/>
    <property type="project" value="InterPro"/>
</dbReference>
<reference evidence="11" key="1">
    <citation type="submission" date="2020-06" db="EMBL/GenBank/DDBJ databases">
        <authorList>
            <person name="Li T."/>
            <person name="Hu X."/>
            <person name="Zhang T."/>
            <person name="Song X."/>
            <person name="Zhang H."/>
            <person name="Dai N."/>
            <person name="Sheng W."/>
            <person name="Hou X."/>
            <person name="Wei L."/>
        </authorList>
    </citation>
    <scope>NUCLEOTIDE SEQUENCE</scope>
    <source>
        <strain evidence="11">KEN1</strain>
        <tissue evidence="11">Leaf</tissue>
    </source>
</reference>
<gene>
    <name evidence="11" type="ORF">Slati_0126600</name>
</gene>
<accession>A0AAW2YAA3</accession>
<evidence type="ECO:0000256" key="2">
    <source>
        <dbReference type="ARBA" id="ARBA00022448"/>
    </source>
</evidence>
<feature type="non-terminal residue" evidence="11">
    <location>
        <position position="369"/>
    </location>
</feature>
<evidence type="ECO:0000256" key="4">
    <source>
        <dbReference type="ARBA" id="ARBA00022824"/>
    </source>
</evidence>